<dbReference type="Proteomes" id="UP000000442">
    <property type="component" value="Chromosome"/>
</dbReference>
<dbReference type="SUPFAM" id="SSF56645">
    <property type="entry name" value="Acyl-CoA dehydrogenase NM domain-like"/>
    <property type="match status" value="1"/>
</dbReference>
<dbReference type="eggNOG" id="COG1960">
    <property type="taxonomic scope" value="Bacteria"/>
</dbReference>
<organism evidence="11 12">
    <name type="scientific">Desulforapulum autotrophicum (strain ATCC 43914 / DSM 3382 / VKM B-1955 / HRM2)</name>
    <name type="common">Desulfobacterium autotrophicum</name>
    <dbReference type="NCBI Taxonomy" id="177437"/>
    <lineage>
        <taxon>Bacteria</taxon>
        <taxon>Pseudomonadati</taxon>
        <taxon>Thermodesulfobacteriota</taxon>
        <taxon>Desulfobacteria</taxon>
        <taxon>Desulfobacterales</taxon>
        <taxon>Desulfobacteraceae</taxon>
        <taxon>Desulforapulum</taxon>
    </lineage>
</organism>
<dbReference type="GO" id="GO:0050660">
    <property type="term" value="F:flavin adenine dinucleotide binding"/>
    <property type="evidence" value="ECO:0007669"/>
    <property type="project" value="InterPro"/>
</dbReference>
<dbReference type="Pfam" id="PF02770">
    <property type="entry name" value="Acyl-CoA_dh_M"/>
    <property type="match status" value="1"/>
</dbReference>
<comment type="similarity">
    <text evidence="2 7">Belongs to the acyl-CoA dehydrogenase family.</text>
</comment>
<dbReference type="FunFam" id="2.40.110.10:FF:000002">
    <property type="entry name" value="Acyl-CoA dehydrogenase fadE12"/>
    <property type="match status" value="1"/>
</dbReference>
<dbReference type="Pfam" id="PF02771">
    <property type="entry name" value="Acyl-CoA_dh_N"/>
    <property type="match status" value="1"/>
</dbReference>
<dbReference type="InterPro" id="IPR006091">
    <property type="entry name" value="Acyl-CoA_Oxase/DH_mid-dom"/>
</dbReference>
<keyword evidence="12" id="KW-1185">Reference proteome</keyword>
<dbReference type="FunFam" id="1.10.540.10:FF:000002">
    <property type="entry name" value="Acyl-CoA dehydrogenase FadE19"/>
    <property type="match status" value="1"/>
</dbReference>
<evidence type="ECO:0000256" key="5">
    <source>
        <dbReference type="ARBA" id="ARBA00022827"/>
    </source>
</evidence>
<dbReference type="EMBL" id="CP001087">
    <property type="protein sequence ID" value="ACN16913.1"/>
    <property type="molecule type" value="Genomic_DNA"/>
</dbReference>
<evidence type="ECO:0000256" key="1">
    <source>
        <dbReference type="ARBA" id="ARBA00001974"/>
    </source>
</evidence>
<evidence type="ECO:0000256" key="4">
    <source>
        <dbReference type="ARBA" id="ARBA00022630"/>
    </source>
</evidence>
<dbReference type="GO" id="GO:0003995">
    <property type="term" value="F:acyl-CoA dehydrogenase activity"/>
    <property type="evidence" value="ECO:0007669"/>
    <property type="project" value="InterPro"/>
</dbReference>
<dbReference type="InterPro" id="IPR046373">
    <property type="entry name" value="Acyl-CoA_Oxase/DH_mid-dom_sf"/>
</dbReference>
<evidence type="ECO:0000259" key="8">
    <source>
        <dbReference type="Pfam" id="PF00441"/>
    </source>
</evidence>
<feature type="domain" description="Acyl-CoA dehydrogenase/oxidase N-terminal" evidence="10">
    <location>
        <begin position="25"/>
        <end position="137"/>
    </location>
</feature>
<evidence type="ECO:0000259" key="9">
    <source>
        <dbReference type="Pfam" id="PF02770"/>
    </source>
</evidence>
<dbReference type="AlphaFoldDB" id="C0QBB1"/>
<dbReference type="NCBIfam" id="NF045552">
    <property type="entry name" value="GlutCoADH_Des"/>
    <property type="match status" value="1"/>
</dbReference>
<dbReference type="InterPro" id="IPR036250">
    <property type="entry name" value="AcylCo_DH-like_C"/>
</dbReference>
<evidence type="ECO:0000256" key="7">
    <source>
        <dbReference type="RuleBase" id="RU362125"/>
    </source>
</evidence>
<comment type="subunit">
    <text evidence="3">Homotetramer.</text>
</comment>
<dbReference type="FunFam" id="1.20.140.10:FF:000001">
    <property type="entry name" value="Acyl-CoA dehydrogenase"/>
    <property type="match status" value="1"/>
</dbReference>
<keyword evidence="6 7" id="KW-0560">Oxidoreductase</keyword>
<dbReference type="InterPro" id="IPR054641">
    <property type="entry name" value="GlutCoADH_Des"/>
</dbReference>
<dbReference type="InterPro" id="IPR006089">
    <property type="entry name" value="Acyl-CoA_DH_CS"/>
</dbReference>
<dbReference type="KEGG" id="dat:HRM2_38550"/>
<dbReference type="Gene3D" id="1.10.540.10">
    <property type="entry name" value="Acyl-CoA dehydrogenase/oxidase, N-terminal domain"/>
    <property type="match status" value="1"/>
</dbReference>
<evidence type="ECO:0000256" key="3">
    <source>
        <dbReference type="ARBA" id="ARBA00011881"/>
    </source>
</evidence>
<evidence type="ECO:0000256" key="2">
    <source>
        <dbReference type="ARBA" id="ARBA00009347"/>
    </source>
</evidence>
<dbReference type="Pfam" id="PF00441">
    <property type="entry name" value="Acyl-CoA_dh_1"/>
    <property type="match status" value="1"/>
</dbReference>
<feature type="domain" description="Acyl-CoA dehydrogenase/oxidase C-terminal" evidence="8">
    <location>
        <begin position="248"/>
        <end position="394"/>
    </location>
</feature>
<dbReference type="Gene3D" id="1.20.140.10">
    <property type="entry name" value="Butyryl-CoA Dehydrogenase, subunit A, domain 3"/>
    <property type="match status" value="1"/>
</dbReference>
<evidence type="ECO:0000313" key="11">
    <source>
        <dbReference type="EMBL" id="ACN16913.1"/>
    </source>
</evidence>
<dbReference type="Gene3D" id="2.40.110.10">
    <property type="entry name" value="Butyryl-CoA Dehydrogenase, subunit A, domain 2"/>
    <property type="match status" value="1"/>
</dbReference>
<keyword evidence="4 7" id="KW-0285">Flavoprotein</keyword>
<evidence type="ECO:0000256" key="6">
    <source>
        <dbReference type="ARBA" id="ARBA00023002"/>
    </source>
</evidence>
<comment type="cofactor">
    <cofactor evidence="1 7">
        <name>FAD</name>
        <dbReference type="ChEBI" id="CHEBI:57692"/>
    </cofactor>
</comment>
<reference evidence="11 12" key="1">
    <citation type="journal article" date="2009" name="Environ. Microbiol.">
        <title>Genome sequence of Desulfobacterium autotrophicum HRM2, a marine sulfate reducer oxidizing organic carbon completely to carbon dioxide.</title>
        <authorList>
            <person name="Strittmatter A.W."/>
            <person name="Liesegang H."/>
            <person name="Rabus R."/>
            <person name="Decker I."/>
            <person name="Amann J."/>
            <person name="Andres S."/>
            <person name="Henne A."/>
            <person name="Fricke W.F."/>
            <person name="Martinez-Arias R."/>
            <person name="Bartels D."/>
            <person name="Goesmann A."/>
            <person name="Krause L."/>
            <person name="Puehler A."/>
            <person name="Klenk H.P."/>
            <person name="Richter M."/>
            <person name="Schuler M."/>
            <person name="Gloeckner F.O."/>
            <person name="Meyerdierks A."/>
            <person name="Gottschalk G."/>
            <person name="Amann R."/>
        </authorList>
    </citation>
    <scope>NUCLEOTIDE SEQUENCE [LARGE SCALE GENOMIC DNA]</scope>
    <source>
        <strain evidence="12">ATCC 43914 / DSM 3382 / HRM2</strain>
    </source>
</reference>
<keyword evidence="5 7" id="KW-0274">FAD</keyword>
<dbReference type="HOGENOM" id="CLU_018204_0_2_7"/>
<sequence length="405" mass="44274">MRVSLEFKQCKQKKVRNTMDFRLSKEMTMLQKAVREFVKKKITPNADAWDEANYFPYKEAVLPMGELGFYGTVIPEEYGGEDMGWMAAMIVTEEIAKGSSSLRVQVNMQVLGCAYGIFKYGTEAAKKRYVEKLCTAEYLGGFGITEADAGSDVMAMATTAEDKGDHYLLNGSKTWISNAAIADVLICYAYTDKSIGTKGLSAFVIEPKNFPGISTSALEKLGSHSSPTGEVFLDNVKVPKENLLGKSGDGAKILFGSLNHTRLSAAAGGVGLAQACLDEAIKYCNTRKQFGKPIGLFQMNQDMIAQMAAEIDAARFMVYRAAFEKDQGNINNGLDVAKAKYLAGEVATKASNFAMRILGAYGYSTEYPVARFYRDAPTYSMVEGSANICKMIIALDQLGIKRANR</sequence>
<dbReference type="PIRSF" id="PIRSF016578">
    <property type="entry name" value="HsaA"/>
    <property type="match status" value="1"/>
</dbReference>
<dbReference type="InterPro" id="IPR013786">
    <property type="entry name" value="AcylCoA_DH/ox_N"/>
</dbReference>
<dbReference type="PANTHER" id="PTHR43884:SF12">
    <property type="entry name" value="ISOVALERYL-COA DEHYDROGENASE, MITOCHONDRIAL-RELATED"/>
    <property type="match status" value="1"/>
</dbReference>
<evidence type="ECO:0000313" key="12">
    <source>
        <dbReference type="Proteomes" id="UP000000442"/>
    </source>
</evidence>
<dbReference type="InterPro" id="IPR009100">
    <property type="entry name" value="AcylCoA_DH/oxidase_NM_dom_sf"/>
</dbReference>
<proteinExistence type="inferred from homology"/>
<dbReference type="EC" id="1.3.99.-" evidence="11"/>
<accession>C0QBB1</accession>
<dbReference type="PANTHER" id="PTHR43884">
    <property type="entry name" value="ACYL-COA DEHYDROGENASE"/>
    <property type="match status" value="1"/>
</dbReference>
<dbReference type="InterPro" id="IPR037069">
    <property type="entry name" value="AcylCoA_DH/ox_N_sf"/>
</dbReference>
<dbReference type="PROSITE" id="PS00072">
    <property type="entry name" value="ACYL_COA_DH_1"/>
    <property type="match status" value="1"/>
</dbReference>
<gene>
    <name evidence="11" type="primary">acd11</name>
    <name evidence="11" type="ordered locus">HRM2_38550</name>
</gene>
<dbReference type="InterPro" id="IPR009075">
    <property type="entry name" value="AcylCo_DH/oxidase_C"/>
</dbReference>
<name>C0QBB1_DESAH</name>
<protein>
    <submittedName>
        <fullName evidence="11">Acd11</fullName>
        <ecNumber evidence="11">1.3.99.-</ecNumber>
    </submittedName>
</protein>
<dbReference type="SUPFAM" id="SSF47203">
    <property type="entry name" value="Acyl-CoA dehydrogenase C-terminal domain-like"/>
    <property type="match status" value="1"/>
</dbReference>
<evidence type="ECO:0000259" key="10">
    <source>
        <dbReference type="Pfam" id="PF02771"/>
    </source>
</evidence>
<feature type="domain" description="Acyl-CoA oxidase/dehydrogenase middle" evidence="9">
    <location>
        <begin position="142"/>
        <end position="236"/>
    </location>
</feature>
<dbReference type="STRING" id="177437.HRM2_38550"/>